<dbReference type="Pfam" id="PF00147">
    <property type="entry name" value="Fibrinogen_C"/>
    <property type="match status" value="1"/>
</dbReference>
<reference evidence="5" key="1">
    <citation type="submission" date="2025-08" db="UniProtKB">
        <authorList>
            <consortium name="RefSeq"/>
        </authorList>
    </citation>
    <scope>IDENTIFICATION</scope>
</reference>
<feature type="domain" description="Apple" evidence="2">
    <location>
        <begin position="32"/>
        <end position="112"/>
    </location>
</feature>
<dbReference type="KEGG" id="aplc:110976294"/>
<dbReference type="Gene3D" id="3.50.4.10">
    <property type="entry name" value="Hepatocyte Growth Factor"/>
    <property type="match status" value="1"/>
</dbReference>
<keyword evidence="1" id="KW-0732">Signal</keyword>
<dbReference type="PROSITE" id="PS50948">
    <property type="entry name" value="PAN"/>
    <property type="match status" value="1"/>
</dbReference>
<dbReference type="Gene3D" id="3.90.215.10">
    <property type="entry name" value="Gamma Fibrinogen, chain A, domain 1"/>
    <property type="match status" value="1"/>
</dbReference>
<organism evidence="4 5">
    <name type="scientific">Acanthaster planci</name>
    <name type="common">Crown-of-thorns starfish</name>
    <dbReference type="NCBI Taxonomy" id="133434"/>
    <lineage>
        <taxon>Eukaryota</taxon>
        <taxon>Metazoa</taxon>
        <taxon>Echinodermata</taxon>
        <taxon>Eleutherozoa</taxon>
        <taxon>Asterozoa</taxon>
        <taxon>Asteroidea</taxon>
        <taxon>Valvatacea</taxon>
        <taxon>Valvatida</taxon>
        <taxon>Acanthasteridae</taxon>
        <taxon>Acanthaster</taxon>
    </lineage>
</organism>
<dbReference type="AlphaFoldDB" id="A0A8B7XW78"/>
<evidence type="ECO:0000313" key="4">
    <source>
        <dbReference type="Proteomes" id="UP000694845"/>
    </source>
</evidence>
<keyword evidence="4" id="KW-1185">Reference proteome</keyword>
<evidence type="ECO:0000259" key="3">
    <source>
        <dbReference type="PROSITE" id="PS51406"/>
    </source>
</evidence>
<dbReference type="Proteomes" id="UP000694845">
    <property type="component" value="Unplaced"/>
</dbReference>
<dbReference type="InterPro" id="IPR050373">
    <property type="entry name" value="Fibrinogen_C-term_domain"/>
</dbReference>
<protein>
    <submittedName>
        <fullName evidence="5">Fibrinogen-like protein A</fullName>
    </submittedName>
</protein>
<evidence type="ECO:0000313" key="5">
    <source>
        <dbReference type="RefSeq" id="XP_022085123.1"/>
    </source>
</evidence>
<dbReference type="PANTHER" id="PTHR19143:SF444">
    <property type="entry name" value="PROTEIN SCABROUS"/>
    <property type="match status" value="1"/>
</dbReference>
<feature type="chain" id="PRO_5034852220" evidence="1">
    <location>
        <begin position="24"/>
        <end position="353"/>
    </location>
</feature>
<dbReference type="InterPro" id="IPR036056">
    <property type="entry name" value="Fibrinogen-like_C"/>
</dbReference>
<dbReference type="GeneID" id="110976294"/>
<dbReference type="PROSITE" id="PS51406">
    <property type="entry name" value="FIBRINOGEN_C_2"/>
    <property type="match status" value="1"/>
</dbReference>
<dbReference type="SMART" id="SM00186">
    <property type="entry name" value="FBG"/>
    <property type="match status" value="1"/>
</dbReference>
<name>A0A8B7XW78_ACAPL</name>
<proteinExistence type="predicted"/>
<dbReference type="GO" id="GO:0005615">
    <property type="term" value="C:extracellular space"/>
    <property type="evidence" value="ECO:0007669"/>
    <property type="project" value="TreeGrafter"/>
</dbReference>
<dbReference type="SUPFAM" id="SSF57414">
    <property type="entry name" value="Hairpin loop containing domain-like"/>
    <property type="match status" value="1"/>
</dbReference>
<sequence length="353" mass="40369">MACYFSDFEVLLFVLVATFFCTAVPASGVGQCSQQSQTLYGAANRALENCDYMKQTVPSQTICGKECMMDKNCRSINFNKLDKLCTLNNSSRLQYPERLLEKQGNVYFDKDKNTHQFSMSDDNSPALSQNTSASVKKSTAPAGSCKQLLEAGNHNSGVYTIHPARISPGLEVYCDMETDRGGWIVFQRRQNGSENFHRTWSEYRSGFGDLSGEFWLGNNLVSLILNRSSQYKWDLRVDILAWDGVEAWAKYKDFKISSEENLFSLHYAYYDNNSTAGDALFLHKDEHFTTYEVSWEGTALVAHFKGAWWIRNGLMSNLNSEYYPYPGEMGLKWNTFRGKYYSFRSCSMKIREM</sequence>
<dbReference type="CDD" id="cd00087">
    <property type="entry name" value="FReD"/>
    <property type="match status" value="1"/>
</dbReference>
<dbReference type="InterPro" id="IPR003609">
    <property type="entry name" value="Pan_app"/>
</dbReference>
<dbReference type="InterPro" id="IPR014716">
    <property type="entry name" value="Fibrinogen_a/b/g_C_1"/>
</dbReference>
<dbReference type="SUPFAM" id="SSF56496">
    <property type="entry name" value="Fibrinogen C-terminal domain-like"/>
    <property type="match status" value="1"/>
</dbReference>
<dbReference type="NCBIfam" id="NF040941">
    <property type="entry name" value="GGGWT_bact"/>
    <property type="match status" value="1"/>
</dbReference>
<dbReference type="InterPro" id="IPR002181">
    <property type="entry name" value="Fibrinogen_a/b/g_C_dom"/>
</dbReference>
<dbReference type="RefSeq" id="XP_022085123.1">
    <property type="nucleotide sequence ID" value="XM_022229431.1"/>
</dbReference>
<evidence type="ECO:0000259" key="2">
    <source>
        <dbReference type="PROSITE" id="PS50948"/>
    </source>
</evidence>
<evidence type="ECO:0000256" key="1">
    <source>
        <dbReference type="SAM" id="SignalP"/>
    </source>
</evidence>
<dbReference type="OMA" id="NCAVTHE"/>
<feature type="domain" description="Fibrinogen C-terminal" evidence="3">
    <location>
        <begin position="136"/>
        <end position="353"/>
    </location>
</feature>
<dbReference type="Pfam" id="PF00024">
    <property type="entry name" value="PAN_1"/>
    <property type="match status" value="1"/>
</dbReference>
<feature type="signal peptide" evidence="1">
    <location>
        <begin position="1"/>
        <end position="23"/>
    </location>
</feature>
<accession>A0A8B7XW78</accession>
<dbReference type="PANTHER" id="PTHR19143">
    <property type="entry name" value="FIBRINOGEN/TENASCIN/ANGIOPOEITIN"/>
    <property type="match status" value="1"/>
</dbReference>
<gene>
    <name evidence="5" type="primary">LOC110976294</name>
</gene>